<comment type="similarity">
    <text evidence="1 2">Belongs to the Iojap/RsfS family.</text>
</comment>
<comment type="caution">
    <text evidence="3">The sequence shown here is derived from an EMBL/GenBank/DDBJ whole genome shotgun (WGS) entry which is preliminary data.</text>
</comment>
<organism evidence="3 4">
    <name type="scientific">Oceanospirillum sediminis</name>
    <dbReference type="NCBI Taxonomy" id="2760088"/>
    <lineage>
        <taxon>Bacteria</taxon>
        <taxon>Pseudomonadati</taxon>
        <taxon>Pseudomonadota</taxon>
        <taxon>Gammaproteobacteria</taxon>
        <taxon>Oceanospirillales</taxon>
        <taxon>Oceanospirillaceae</taxon>
        <taxon>Oceanospirillum</taxon>
    </lineage>
</organism>
<name>A0A839ILD0_9GAMM</name>
<dbReference type="Proteomes" id="UP000565262">
    <property type="component" value="Unassembled WGS sequence"/>
</dbReference>
<keyword evidence="2" id="KW-0810">Translation regulation</keyword>
<comment type="subcellular location">
    <subcellularLocation>
        <location evidence="2">Cytoplasm</location>
    </subcellularLocation>
</comment>
<keyword evidence="2" id="KW-0963">Cytoplasm</keyword>
<dbReference type="SUPFAM" id="SSF81301">
    <property type="entry name" value="Nucleotidyltransferase"/>
    <property type="match status" value="1"/>
</dbReference>
<dbReference type="PANTHER" id="PTHR21043:SF0">
    <property type="entry name" value="MITOCHONDRIAL ASSEMBLY OF RIBOSOMAL LARGE SUBUNIT PROTEIN 1"/>
    <property type="match status" value="1"/>
</dbReference>
<dbReference type="NCBIfam" id="TIGR00090">
    <property type="entry name" value="rsfS_iojap_ybeB"/>
    <property type="match status" value="1"/>
</dbReference>
<evidence type="ECO:0000313" key="4">
    <source>
        <dbReference type="Proteomes" id="UP000565262"/>
    </source>
</evidence>
<reference evidence="3 4" key="1">
    <citation type="submission" date="2020-08" db="EMBL/GenBank/DDBJ databases">
        <title>Oceanospirillum sp. nov. isolated from marine sediment.</title>
        <authorList>
            <person name="Ji X."/>
        </authorList>
    </citation>
    <scope>NUCLEOTIDE SEQUENCE [LARGE SCALE GENOMIC DNA]</scope>
    <source>
        <strain evidence="3 4">D5</strain>
    </source>
</reference>
<dbReference type="InterPro" id="IPR004394">
    <property type="entry name" value="Iojap/RsfS/C7orf30"/>
</dbReference>
<evidence type="ECO:0000256" key="1">
    <source>
        <dbReference type="ARBA" id="ARBA00010574"/>
    </source>
</evidence>
<dbReference type="InterPro" id="IPR043519">
    <property type="entry name" value="NT_sf"/>
</dbReference>
<dbReference type="Gene3D" id="3.30.460.10">
    <property type="entry name" value="Beta Polymerase, domain 2"/>
    <property type="match status" value="1"/>
</dbReference>
<dbReference type="AlphaFoldDB" id="A0A839ILD0"/>
<dbReference type="HAMAP" id="MF_01477">
    <property type="entry name" value="Iojap_RsfS"/>
    <property type="match status" value="1"/>
</dbReference>
<dbReference type="GO" id="GO:0043023">
    <property type="term" value="F:ribosomal large subunit binding"/>
    <property type="evidence" value="ECO:0007669"/>
    <property type="project" value="TreeGrafter"/>
</dbReference>
<dbReference type="Pfam" id="PF02410">
    <property type="entry name" value="RsfS"/>
    <property type="match status" value="1"/>
</dbReference>
<keyword evidence="4" id="KW-1185">Reference proteome</keyword>
<dbReference type="GO" id="GO:0090071">
    <property type="term" value="P:negative regulation of ribosome biogenesis"/>
    <property type="evidence" value="ECO:0007669"/>
    <property type="project" value="UniProtKB-UniRule"/>
</dbReference>
<dbReference type="EMBL" id="JACJFM010000002">
    <property type="protein sequence ID" value="MBB1485514.1"/>
    <property type="molecule type" value="Genomic_DNA"/>
</dbReference>
<comment type="subunit">
    <text evidence="2">Interacts with ribosomal protein uL14 (rplN).</text>
</comment>
<keyword evidence="2" id="KW-0678">Repressor</keyword>
<evidence type="ECO:0000313" key="3">
    <source>
        <dbReference type="EMBL" id="MBB1485514.1"/>
    </source>
</evidence>
<proteinExistence type="inferred from homology"/>
<dbReference type="GO" id="GO:0017148">
    <property type="term" value="P:negative regulation of translation"/>
    <property type="evidence" value="ECO:0007669"/>
    <property type="project" value="UniProtKB-UniRule"/>
</dbReference>
<protein>
    <recommendedName>
        <fullName evidence="2">Ribosomal silencing factor RsfS</fullName>
    </recommendedName>
</protein>
<sequence length="117" mass="12776">MQTEQLKQLVIDSLEEMKGNDITVLDVSGSTSVTDFMIIASGTSNRHVSSLANNVVENVKDNGVRPLGVEGQAGSEWVLVDLGDVVVHVMQPATRQFYDLERLWSDLPEDSEAESVS</sequence>
<dbReference type="PANTHER" id="PTHR21043">
    <property type="entry name" value="IOJAP SUPERFAMILY ORTHOLOG"/>
    <property type="match status" value="1"/>
</dbReference>
<dbReference type="GO" id="GO:0042256">
    <property type="term" value="P:cytosolic ribosome assembly"/>
    <property type="evidence" value="ECO:0007669"/>
    <property type="project" value="UniProtKB-UniRule"/>
</dbReference>
<comment type="function">
    <text evidence="2">Functions as a ribosomal silencing factor. Interacts with ribosomal protein uL14 (rplN), blocking formation of intersubunit bridge B8. Prevents association of the 30S and 50S ribosomal subunits and the formation of functional ribosomes, thus repressing translation.</text>
</comment>
<accession>A0A839ILD0</accession>
<gene>
    <name evidence="2 3" type="primary">rsfS</name>
    <name evidence="3" type="ORF">H4O21_02675</name>
</gene>
<evidence type="ECO:0000256" key="2">
    <source>
        <dbReference type="HAMAP-Rule" id="MF_01477"/>
    </source>
</evidence>
<dbReference type="GO" id="GO:0005737">
    <property type="term" value="C:cytoplasm"/>
    <property type="evidence" value="ECO:0007669"/>
    <property type="project" value="UniProtKB-SubCell"/>
</dbReference>
<dbReference type="RefSeq" id="WP_182807287.1">
    <property type="nucleotide sequence ID" value="NZ_JACJFM010000002.1"/>
</dbReference>